<name>A0ACA9LRZ5_9GLOM</name>
<organism evidence="1 2">
    <name type="scientific">Racocetra persica</name>
    <dbReference type="NCBI Taxonomy" id="160502"/>
    <lineage>
        <taxon>Eukaryota</taxon>
        <taxon>Fungi</taxon>
        <taxon>Fungi incertae sedis</taxon>
        <taxon>Mucoromycota</taxon>
        <taxon>Glomeromycotina</taxon>
        <taxon>Glomeromycetes</taxon>
        <taxon>Diversisporales</taxon>
        <taxon>Gigasporaceae</taxon>
        <taxon>Racocetra</taxon>
    </lineage>
</organism>
<dbReference type="Proteomes" id="UP000789920">
    <property type="component" value="Unassembled WGS sequence"/>
</dbReference>
<reference evidence="1" key="1">
    <citation type="submission" date="2021-06" db="EMBL/GenBank/DDBJ databases">
        <authorList>
            <person name="Kallberg Y."/>
            <person name="Tangrot J."/>
            <person name="Rosling A."/>
        </authorList>
    </citation>
    <scope>NUCLEOTIDE SEQUENCE</scope>
    <source>
        <strain evidence="1">MA461A</strain>
    </source>
</reference>
<evidence type="ECO:0000313" key="2">
    <source>
        <dbReference type="Proteomes" id="UP000789920"/>
    </source>
</evidence>
<comment type="caution">
    <text evidence="1">The sequence shown here is derived from an EMBL/GenBank/DDBJ whole genome shotgun (WGS) entry which is preliminary data.</text>
</comment>
<protein>
    <submittedName>
        <fullName evidence="1">10729_t:CDS:1</fullName>
    </submittedName>
</protein>
<gene>
    <name evidence="1" type="ORF">RPERSI_LOCUS3814</name>
</gene>
<proteinExistence type="predicted"/>
<dbReference type="EMBL" id="CAJVQC010004965">
    <property type="protein sequence ID" value="CAG8547416.1"/>
    <property type="molecule type" value="Genomic_DNA"/>
</dbReference>
<accession>A0ACA9LRZ5</accession>
<sequence length="100" mass="11759">IDNELLNEVAQLFTNTIAWSPKSATEKLQEYFNNKCEDVIRGFENLHIYIQFIEQELKMTTVFLLIREIFLQNIIDDKCFRGEVQSLATNKARNESNNPF</sequence>
<feature type="non-terminal residue" evidence="1">
    <location>
        <position position="1"/>
    </location>
</feature>
<keyword evidence="2" id="KW-1185">Reference proteome</keyword>
<evidence type="ECO:0000313" key="1">
    <source>
        <dbReference type="EMBL" id="CAG8547416.1"/>
    </source>
</evidence>